<dbReference type="Proteomes" id="UP000734854">
    <property type="component" value="Unassembled WGS sequence"/>
</dbReference>
<evidence type="ECO:0000313" key="2">
    <source>
        <dbReference type="Proteomes" id="UP000734854"/>
    </source>
</evidence>
<keyword evidence="2" id="KW-1185">Reference proteome</keyword>
<protein>
    <submittedName>
        <fullName evidence="1">Uncharacterized protein</fullName>
    </submittedName>
</protein>
<accession>A0A8J5IG88</accession>
<dbReference type="EMBL" id="JACMSC010000002">
    <property type="protein sequence ID" value="KAG6534511.1"/>
    <property type="molecule type" value="Genomic_DNA"/>
</dbReference>
<proteinExistence type="predicted"/>
<reference evidence="1 2" key="1">
    <citation type="submission" date="2020-08" db="EMBL/GenBank/DDBJ databases">
        <title>Plant Genome Project.</title>
        <authorList>
            <person name="Zhang R.-G."/>
        </authorList>
    </citation>
    <scope>NUCLEOTIDE SEQUENCE [LARGE SCALE GENOMIC DNA]</scope>
    <source>
        <tissue evidence="1">Rhizome</tissue>
    </source>
</reference>
<comment type="caution">
    <text evidence="1">The sequence shown here is derived from an EMBL/GenBank/DDBJ whole genome shotgun (WGS) entry which is preliminary data.</text>
</comment>
<sequence>MGGGRLVTTFEGIRRYLEWIELKEVGHGRAEGLNLTELRRAVQQMKTSPMITDEKVCIYECRIATGTQRSYRKSEAIKDKRRSYDARRRKLKASMNDKNAVASSFCSCHISLKSPEAVKGEICPTASSTYRMGCQIQKESMFSKSEHLVATKDNDSRIQSSREATLDLFSPYFHPLLQKTGDANAGFDIEVSAGSGGASPEHLEKENNLDSDVHLYSVSETETIRKATDPALLQYDELGSPMTQSIAKQKGSGCCGKDAKSLGVVQISDVSRGQCTNDLDASNLDIIMEHEECSDSMMKVQMLSLHAKKLMTQKRMNLNVFDLEKLIIRSY</sequence>
<dbReference type="AlphaFoldDB" id="A0A8J5IG88"/>
<organism evidence="1 2">
    <name type="scientific">Zingiber officinale</name>
    <name type="common">Ginger</name>
    <name type="synonym">Amomum zingiber</name>
    <dbReference type="NCBI Taxonomy" id="94328"/>
    <lineage>
        <taxon>Eukaryota</taxon>
        <taxon>Viridiplantae</taxon>
        <taxon>Streptophyta</taxon>
        <taxon>Embryophyta</taxon>
        <taxon>Tracheophyta</taxon>
        <taxon>Spermatophyta</taxon>
        <taxon>Magnoliopsida</taxon>
        <taxon>Liliopsida</taxon>
        <taxon>Zingiberales</taxon>
        <taxon>Zingiberaceae</taxon>
        <taxon>Zingiber</taxon>
    </lineage>
</organism>
<name>A0A8J5IG88_ZINOF</name>
<evidence type="ECO:0000313" key="1">
    <source>
        <dbReference type="EMBL" id="KAG6534511.1"/>
    </source>
</evidence>
<gene>
    <name evidence="1" type="ORF">ZIOFF_008414</name>
</gene>